<dbReference type="EMBL" id="DWWS01000052">
    <property type="protein sequence ID" value="HJC24974.1"/>
    <property type="molecule type" value="Genomic_DNA"/>
</dbReference>
<dbReference type="AlphaFoldDB" id="A0A9D2SQG2"/>
<feature type="transmembrane region" description="Helical" evidence="1">
    <location>
        <begin position="58"/>
        <end position="80"/>
    </location>
</feature>
<evidence type="ECO:0000256" key="1">
    <source>
        <dbReference type="SAM" id="Phobius"/>
    </source>
</evidence>
<dbReference type="Proteomes" id="UP000823891">
    <property type="component" value="Unassembled WGS sequence"/>
</dbReference>
<organism evidence="2 3">
    <name type="scientific">Candidatus Eisenbergiella merdavium</name>
    <dbReference type="NCBI Taxonomy" id="2838551"/>
    <lineage>
        <taxon>Bacteria</taxon>
        <taxon>Bacillati</taxon>
        <taxon>Bacillota</taxon>
        <taxon>Clostridia</taxon>
        <taxon>Lachnospirales</taxon>
        <taxon>Lachnospiraceae</taxon>
        <taxon>Eisenbergiella</taxon>
    </lineage>
</organism>
<evidence type="ECO:0000313" key="2">
    <source>
        <dbReference type="EMBL" id="HJC24974.1"/>
    </source>
</evidence>
<name>A0A9D2SQG2_9FIRM</name>
<dbReference type="InterPro" id="IPR005642">
    <property type="entry name" value="LysO"/>
</dbReference>
<evidence type="ECO:0000313" key="3">
    <source>
        <dbReference type="Proteomes" id="UP000823891"/>
    </source>
</evidence>
<reference evidence="2" key="2">
    <citation type="submission" date="2021-04" db="EMBL/GenBank/DDBJ databases">
        <authorList>
            <person name="Gilroy R."/>
        </authorList>
    </citation>
    <scope>NUCLEOTIDE SEQUENCE</scope>
    <source>
        <strain evidence="2">USAMLcec2-132</strain>
    </source>
</reference>
<dbReference type="Pfam" id="PF03956">
    <property type="entry name" value="Lys_export"/>
    <property type="match status" value="1"/>
</dbReference>
<keyword evidence="1" id="KW-1133">Transmembrane helix</keyword>
<reference evidence="2" key="1">
    <citation type="journal article" date="2021" name="PeerJ">
        <title>Extensive microbial diversity within the chicken gut microbiome revealed by metagenomics and culture.</title>
        <authorList>
            <person name="Gilroy R."/>
            <person name="Ravi A."/>
            <person name="Getino M."/>
            <person name="Pursley I."/>
            <person name="Horton D.L."/>
            <person name="Alikhan N.F."/>
            <person name="Baker D."/>
            <person name="Gharbi K."/>
            <person name="Hall N."/>
            <person name="Watson M."/>
            <person name="Adriaenssens E.M."/>
            <person name="Foster-Nyarko E."/>
            <person name="Jarju S."/>
            <person name="Secka A."/>
            <person name="Antonio M."/>
            <person name="Oren A."/>
            <person name="Chaudhuri R.R."/>
            <person name="La Ragione R."/>
            <person name="Hildebrand F."/>
            <person name="Pallen M.J."/>
        </authorList>
    </citation>
    <scope>NUCLEOTIDE SEQUENCE</scope>
    <source>
        <strain evidence="2">USAMLcec2-132</strain>
    </source>
</reference>
<keyword evidence="1" id="KW-0812">Transmembrane</keyword>
<protein>
    <submittedName>
        <fullName evidence="2">LysO family transporter</fullName>
    </submittedName>
</protein>
<comment type="caution">
    <text evidence="2">The sequence shown here is derived from an EMBL/GenBank/DDBJ whole genome shotgun (WGS) entry which is preliminary data.</text>
</comment>
<accession>A0A9D2SQG2</accession>
<proteinExistence type="predicted"/>
<keyword evidence="1" id="KW-0472">Membrane</keyword>
<gene>
    <name evidence="2" type="ORF">H9761_14940</name>
</gene>
<feature type="transmembrane region" description="Helical" evidence="1">
    <location>
        <begin position="28"/>
        <end position="46"/>
    </location>
</feature>
<dbReference type="GO" id="GO:0015661">
    <property type="term" value="F:L-lysine efflux transmembrane transporter activity"/>
    <property type="evidence" value="ECO:0007669"/>
    <property type="project" value="InterPro"/>
</dbReference>
<sequence>MITIAVMCAGILVGKFFFSERFKKGNEVIQIVCTTLLIFTMGVTLGQKEDLAEDLLSLGLDSLLFFAVPTVSSILFAVLLTRKFPKAKKKEEQES</sequence>